<proteinExistence type="predicted"/>
<comment type="caution">
    <text evidence="3">The sequence shown here is derived from an EMBL/GenBank/DDBJ whole genome shotgun (WGS) entry which is preliminary data.</text>
</comment>
<evidence type="ECO:0000259" key="2">
    <source>
        <dbReference type="PROSITE" id="PS50164"/>
    </source>
</evidence>
<keyword evidence="3" id="KW-0255">Endonuclease</keyword>
<dbReference type="InterPro" id="IPR050381">
    <property type="entry name" value="SLX1_endonuclease"/>
</dbReference>
<dbReference type="STRING" id="1245528.M3HDV2"/>
<feature type="domain" description="GIY-YIG" evidence="2">
    <location>
        <begin position="15"/>
        <end position="98"/>
    </location>
</feature>
<dbReference type="SUPFAM" id="SSF82771">
    <property type="entry name" value="GIY-YIG endonuclease"/>
    <property type="match status" value="1"/>
</dbReference>
<protein>
    <submittedName>
        <fullName evidence="3">Structure-specific endonuclease subunit SLX1</fullName>
    </submittedName>
</protein>
<dbReference type="Pfam" id="PF01541">
    <property type="entry name" value="GIY-YIG"/>
    <property type="match status" value="1"/>
</dbReference>
<accession>M3HDV2</accession>
<keyword evidence="3" id="KW-0540">Nuclease</keyword>
<dbReference type="CDD" id="cd10455">
    <property type="entry name" value="GIY-YIG_SLX1"/>
    <property type="match status" value="1"/>
</dbReference>
<dbReference type="PROSITE" id="PS50164">
    <property type="entry name" value="GIY_YIG"/>
    <property type="match status" value="1"/>
</dbReference>
<dbReference type="PANTHER" id="PTHR20208:SF10">
    <property type="entry name" value="STRUCTURE-SPECIFIC ENDONUCLEASE SUBUNIT SLX1"/>
    <property type="match status" value="1"/>
</dbReference>
<dbReference type="eggNOG" id="KOG3005">
    <property type="taxonomic scope" value="Eukaryota"/>
</dbReference>
<dbReference type="InterPro" id="IPR000305">
    <property type="entry name" value="GIY-YIG_endonuc"/>
</dbReference>
<sequence>MSQPQDKPSLHVTPLFYGVYILQSEPKPRSFYVGSTPDPKRRLRQHNGDLKTGGAYRTKRNGSRPWKMIVLIHGFPSRVSALQFEHSLQHAHQTRHIDQESRVTTSSRQSSLHSKLANVRLLMKSFRKMGLTVTVFDENVFETWQENKLNIEFDPPCDLRQFESFCDSIRISGEEEENIKDVLLNNNLNTKFVDPGIGELCRM</sequence>
<dbReference type="Gene3D" id="3.40.1440.10">
    <property type="entry name" value="GIY-YIG endonuclease"/>
    <property type="match status" value="1"/>
</dbReference>
<keyword evidence="3" id="KW-0378">Hydrolase</keyword>
<dbReference type="GO" id="GO:0017108">
    <property type="term" value="F:5'-flap endonuclease activity"/>
    <property type="evidence" value="ECO:0007669"/>
    <property type="project" value="TreeGrafter"/>
</dbReference>
<dbReference type="AlphaFoldDB" id="M3HDV2"/>
<evidence type="ECO:0000313" key="4">
    <source>
        <dbReference type="Proteomes" id="UP000011777"/>
    </source>
</evidence>
<evidence type="ECO:0000256" key="1">
    <source>
        <dbReference type="SAM" id="MobiDB-lite"/>
    </source>
</evidence>
<dbReference type="EMBL" id="AOGT01002482">
    <property type="protein sequence ID" value="EMG45412.1"/>
    <property type="molecule type" value="Genomic_DNA"/>
</dbReference>
<dbReference type="GO" id="GO:0000724">
    <property type="term" value="P:double-strand break repair via homologous recombination"/>
    <property type="evidence" value="ECO:0007669"/>
    <property type="project" value="TreeGrafter"/>
</dbReference>
<gene>
    <name evidence="3" type="ORF">G210_4405</name>
</gene>
<dbReference type="Proteomes" id="UP000011777">
    <property type="component" value="Unassembled WGS sequence"/>
</dbReference>
<dbReference type="PANTHER" id="PTHR20208">
    <property type="entry name" value="STRUCTURE-SPECIFIC ENDONUCLEASE SUBUNIT SLX1"/>
    <property type="match status" value="1"/>
</dbReference>
<name>M3HDV2_CANMX</name>
<reference evidence="3 4" key="1">
    <citation type="submission" date="2013-02" db="EMBL/GenBank/DDBJ databases">
        <title>Genome sequence of Candida maltosa Xu316, a potential industrial strain for xylitol and ethanol production.</title>
        <authorList>
            <person name="Yu J."/>
            <person name="Wang Q."/>
            <person name="Geng X."/>
            <person name="Bao W."/>
            <person name="He P."/>
            <person name="Cai J."/>
        </authorList>
    </citation>
    <scope>NUCLEOTIDE SEQUENCE [LARGE SCALE GENOMIC DNA]</scope>
    <source>
        <strain evidence="4">Xu316</strain>
    </source>
</reference>
<dbReference type="OrthoDB" id="24645at2759"/>
<organism evidence="3 4">
    <name type="scientific">Candida maltosa (strain Xu316)</name>
    <name type="common">Yeast</name>
    <dbReference type="NCBI Taxonomy" id="1245528"/>
    <lineage>
        <taxon>Eukaryota</taxon>
        <taxon>Fungi</taxon>
        <taxon>Dikarya</taxon>
        <taxon>Ascomycota</taxon>
        <taxon>Saccharomycotina</taxon>
        <taxon>Pichiomycetes</taxon>
        <taxon>Debaryomycetaceae</taxon>
        <taxon>Candida/Lodderomyces clade</taxon>
        <taxon>Candida</taxon>
    </lineage>
</organism>
<dbReference type="GO" id="GO:0008821">
    <property type="term" value="F:crossover junction DNA endonuclease activity"/>
    <property type="evidence" value="ECO:0007669"/>
    <property type="project" value="TreeGrafter"/>
</dbReference>
<dbReference type="InterPro" id="IPR035901">
    <property type="entry name" value="GIY-YIG_endonuc_sf"/>
</dbReference>
<feature type="region of interest" description="Disordered" evidence="1">
    <location>
        <begin position="32"/>
        <end position="58"/>
    </location>
</feature>
<feature type="non-terminal residue" evidence="3">
    <location>
        <position position="1"/>
    </location>
</feature>
<dbReference type="HOGENOM" id="CLU_1348758_0_0_1"/>
<dbReference type="GO" id="GO:0033557">
    <property type="term" value="C:Slx1-Slx4 complex"/>
    <property type="evidence" value="ECO:0007669"/>
    <property type="project" value="TreeGrafter"/>
</dbReference>
<evidence type="ECO:0000313" key="3">
    <source>
        <dbReference type="EMBL" id="EMG45412.1"/>
    </source>
</evidence>
<keyword evidence="4" id="KW-1185">Reference proteome</keyword>